<sequence length="85" mass="9963">MLEPRSITSMFNYPRVPQCWVLLNYLQWYFFCFSCAAWTMMAAFRANGGDHKSSAGNFTRPRPKTEENMLKFARLCLGKLRLSWA</sequence>
<keyword evidence="3" id="KW-1185">Reference proteome</keyword>
<protein>
    <submittedName>
        <fullName evidence="2">Uncharacterized protein</fullName>
    </submittedName>
</protein>
<evidence type="ECO:0000313" key="3">
    <source>
        <dbReference type="Proteomes" id="UP000275267"/>
    </source>
</evidence>
<dbReference type="EMBL" id="PQIB02000002">
    <property type="protein sequence ID" value="RLN33013.1"/>
    <property type="molecule type" value="Genomic_DNA"/>
</dbReference>
<keyword evidence="1" id="KW-0812">Transmembrane</keyword>
<dbReference type="AlphaFoldDB" id="A0A3L6T6D4"/>
<reference evidence="3" key="1">
    <citation type="journal article" date="2019" name="Nat. Commun.">
        <title>The genome of broomcorn millet.</title>
        <authorList>
            <person name="Zou C."/>
            <person name="Miki D."/>
            <person name="Li D."/>
            <person name="Tang Q."/>
            <person name="Xiao L."/>
            <person name="Rajput S."/>
            <person name="Deng P."/>
            <person name="Jia W."/>
            <person name="Huang R."/>
            <person name="Zhang M."/>
            <person name="Sun Y."/>
            <person name="Hu J."/>
            <person name="Fu X."/>
            <person name="Schnable P.S."/>
            <person name="Li F."/>
            <person name="Zhang H."/>
            <person name="Feng B."/>
            <person name="Zhu X."/>
            <person name="Liu R."/>
            <person name="Schnable J.C."/>
            <person name="Zhu J.-K."/>
            <person name="Zhang H."/>
        </authorList>
    </citation>
    <scope>NUCLEOTIDE SEQUENCE [LARGE SCALE GENOMIC DNA]</scope>
</reference>
<evidence type="ECO:0000256" key="1">
    <source>
        <dbReference type="SAM" id="Phobius"/>
    </source>
</evidence>
<name>A0A3L6T6D4_PANMI</name>
<organism evidence="2 3">
    <name type="scientific">Panicum miliaceum</name>
    <name type="common">Proso millet</name>
    <name type="synonym">Broomcorn millet</name>
    <dbReference type="NCBI Taxonomy" id="4540"/>
    <lineage>
        <taxon>Eukaryota</taxon>
        <taxon>Viridiplantae</taxon>
        <taxon>Streptophyta</taxon>
        <taxon>Embryophyta</taxon>
        <taxon>Tracheophyta</taxon>
        <taxon>Spermatophyta</taxon>
        <taxon>Magnoliopsida</taxon>
        <taxon>Liliopsida</taxon>
        <taxon>Poales</taxon>
        <taxon>Poaceae</taxon>
        <taxon>PACMAD clade</taxon>
        <taxon>Panicoideae</taxon>
        <taxon>Panicodae</taxon>
        <taxon>Paniceae</taxon>
        <taxon>Panicinae</taxon>
        <taxon>Panicum</taxon>
        <taxon>Panicum sect. Panicum</taxon>
    </lineage>
</organism>
<accession>A0A3L6T6D4</accession>
<gene>
    <name evidence="2" type="ORF">C2845_PM03G23160</name>
</gene>
<evidence type="ECO:0000313" key="2">
    <source>
        <dbReference type="EMBL" id="RLN33013.1"/>
    </source>
</evidence>
<feature type="transmembrane region" description="Helical" evidence="1">
    <location>
        <begin position="20"/>
        <end position="44"/>
    </location>
</feature>
<keyword evidence="1" id="KW-0472">Membrane</keyword>
<proteinExistence type="predicted"/>
<dbReference type="Proteomes" id="UP000275267">
    <property type="component" value="Unassembled WGS sequence"/>
</dbReference>
<comment type="caution">
    <text evidence="2">The sequence shown here is derived from an EMBL/GenBank/DDBJ whole genome shotgun (WGS) entry which is preliminary data.</text>
</comment>
<keyword evidence="1" id="KW-1133">Transmembrane helix</keyword>